<evidence type="ECO:0000313" key="3">
    <source>
        <dbReference type="EMBL" id="EDW69272.2"/>
    </source>
</evidence>
<evidence type="ECO:0000256" key="1">
    <source>
        <dbReference type="SAM" id="MobiDB-lite"/>
    </source>
</evidence>
<gene>
    <name evidence="3" type="primary">Dvir\GJ12213</name>
    <name evidence="3" type="ORF">Dvir_GJ12213</name>
</gene>
<accession>B4LFH4</accession>
<dbReference type="InParanoid" id="B4LFH4"/>
<dbReference type="SMART" id="SM00697">
    <property type="entry name" value="DM8"/>
    <property type="match status" value="1"/>
</dbReference>
<protein>
    <submittedName>
        <fullName evidence="3">Uncharacterized protein</fullName>
    </submittedName>
</protein>
<dbReference type="AlphaFoldDB" id="B4LFH4"/>
<evidence type="ECO:0000313" key="4">
    <source>
        <dbReference type="Proteomes" id="UP000008792"/>
    </source>
</evidence>
<organism evidence="3 4">
    <name type="scientific">Drosophila virilis</name>
    <name type="common">Fruit fly</name>
    <dbReference type="NCBI Taxonomy" id="7244"/>
    <lineage>
        <taxon>Eukaryota</taxon>
        <taxon>Metazoa</taxon>
        <taxon>Ecdysozoa</taxon>
        <taxon>Arthropoda</taxon>
        <taxon>Hexapoda</taxon>
        <taxon>Insecta</taxon>
        <taxon>Pterygota</taxon>
        <taxon>Neoptera</taxon>
        <taxon>Endopterygota</taxon>
        <taxon>Diptera</taxon>
        <taxon>Brachycera</taxon>
        <taxon>Muscomorpha</taxon>
        <taxon>Ephydroidea</taxon>
        <taxon>Drosophilidae</taxon>
        <taxon>Drosophila</taxon>
    </lineage>
</organism>
<dbReference type="InterPro" id="IPR010512">
    <property type="entry name" value="DUF1091"/>
</dbReference>
<evidence type="ECO:0000256" key="2">
    <source>
        <dbReference type="SAM" id="SignalP"/>
    </source>
</evidence>
<keyword evidence="2" id="KW-0732">Signal</keyword>
<feature type="region of interest" description="Disordered" evidence="1">
    <location>
        <begin position="180"/>
        <end position="205"/>
    </location>
</feature>
<dbReference type="Proteomes" id="UP000008792">
    <property type="component" value="Unassembled WGS sequence"/>
</dbReference>
<feature type="signal peptide" evidence="2">
    <location>
        <begin position="1"/>
        <end position="19"/>
    </location>
</feature>
<keyword evidence="4" id="KW-1185">Reference proteome</keyword>
<dbReference type="STRING" id="7244.B4LFH4"/>
<proteinExistence type="predicted"/>
<dbReference type="eggNOG" id="ENOG502RTMB">
    <property type="taxonomic scope" value="Eukaryota"/>
</dbReference>
<sequence length="205" mass="23893">MSPYWGLLSLAWMAAQVLGLNMQIDQLYSESFVPNDIIISYSLENRATINYNLTVKMHFPGKLLMQIFVRRLDDVPGGTNTFEMLKLKNLDFCKSLESMRNMTIDDFQSESLIPPTFLISCPLMPGFYYVDRGFFDDSLFPWPIKDGRYFLLFELVQVYEEVTRLLNCKLRFSKKIPETKLESKNNGDSMEHETNDKPEDNFDGF</sequence>
<dbReference type="Pfam" id="PF06477">
    <property type="entry name" value="DUF1091"/>
    <property type="match status" value="1"/>
</dbReference>
<feature type="chain" id="PRO_5006457170" evidence="2">
    <location>
        <begin position="20"/>
        <end position="205"/>
    </location>
</feature>
<name>B4LFH4_DROVI</name>
<dbReference type="EMBL" id="CH940647">
    <property type="protein sequence ID" value="EDW69272.2"/>
    <property type="molecule type" value="Genomic_DNA"/>
</dbReference>
<dbReference type="OrthoDB" id="7859518at2759"/>
<dbReference type="HOGENOM" id="CLU_109964_0_0_1"/>
<reference evidence="3 4" key="1">
    <citation type="journal article" date="2007" name="Nature">
        <title>Evolution of genes and genomes on the Drosophila phylogeny.</title>
        <authorList>
            <consortium name="Drosophila 12 Genomes Consortium"/>
            <person name="Clark A.G."/>
            <person name="Eisen M.B."/>
            <person name="Smith D.R."/>
            <person name="Bergman C.M."/>
            <person name="Oliver B."/>
            <person name="Markow T.A."/>
            <person name="Kaufman T.C."/>
            <person name="Kellis M."/>
            <person name="Gelbart W."/>
            <person name="Iyer V.N."/>
            <person name="Pollard D.A."/>
            <person name="Sackton T.B."/>
            <person name="Larracuente A.M."/>
            <person name="Singh N.D."/>
            <person name="Abad J.P."/>
            <person name="Abt D.N."/>
            <person name="Adryan B."/>
            <person name="Aguade M."/>
            <person name="Akashi H."/>
            <person name="Anderson W.W."/>
            <person name="Aquadro C.F."/>
            <person name="Ardell D.H."/>
            <person name="Arguello R."/>
            <person name="Artieri C.G."/>
            <person name="Barbash D.A."/>
            <person name="Barker D."/>
            <person name="Barsanti P."/>
            <person name="Batterham P."/>
            <person name="Batzoglou S."/>
            <person name="Begun D."/>
            <person name="Bhutkar A."/>
            <person name="Blanco E."/>
            <person name="Bosak S.A."/>
            <person name="Bradley R.K."/>
            <person name="Brand A.D."/>
            <person name="Brent M.R."/>
            <person name="Brooks A.N."/>
            <person name="Brown R.H."/>
            <person name="Butlin R.K."/>
            <person name="Caggese C."/>
            <person name="Calvi B.R."/>
            <person name="Bernardo de Carvalho A."/>
            <person name="Caspi A."/>
            <person name="Castrezana S."/>
            <person name="Celniker S.E."/>
            <person name="Chang J.L."/>
            <person name="Chapple C."/>
            <person name="Chatterji S."/>
            <person name="Chinwalla A."/>
            <person name="Civetta A."/>
            <person name="Clifton S.W."/>
            <person name="Comeron J.M."/>
            <person name="Costello J.C."/>
            <person name="Coyne J.A."/>
            <person name="Daub J."/>
            <person name="David R.G."/>
            <person name="Delcher A.L."/>
            <person name="Delehaunty K."/>
            <person name="Do C.B."/>
            <person name="Ebling H."/>
            <person name="Edwards K."/>
            <person name="Eickbush T."/>
            <person name="Evans J.D."/>
            <person name="Filipski A."/>
            <person name="Findeiss S."/>
            <person name="Freyhult E."/>
            <person name="Fulton L."/>
            <person name="Fulton R."/>
            <person name="Garcia A.C."/>
            <person name="Gardiner A."/>
            <person name="Garfield D.A."/>
            <person name="Garvin B.E."/>
            <person name="Gibson G."/>
            <person name="Gilbert D."/>
            <person name="Gnerre S."/>
            <person name="Godfrey J."/>
            <person name="Good R."/>
            <person name="Gotea V."/>
            <person name="Gravely B."/>
            <person name="Greenberg A.J."/>
            <person name="Griffiths-Jones S."/>
            <person name="Gross S."/>
            <person name="Guigo R."/>
            <person name="Gustafson E.A."/>
            <person name="Haerty W."/>
            <person name="Hahn M.W."/>
            <person name="Halligan D.L."/>
            <person name="Halpern A.L."/>
            <person name="Halter G.M."/>
            <person name="Han M.V."/>
            <person name="Heger A."/>
            <person name="Hillier L."/>
            <person name="Hinrichs A.S."/>
            <person name="Holmes I."/>
            <person name="Hoskins R.A."/>
            <person name="Hubisz M.J."/>
            <person name="Hultmark D."/>
            <person name="Huntley M.A."/>
            <person name="Jaffe D.B."/>
            <person name="Jagadeeshan S."/>
            <person name="Jeck W.R."/>
            <person name="Johnson J."/>
            <person name="Jones C.D."/>
            <person name="Jordan W.C."/>
            <person name="Karpen G.H."/>
            <person name="Kataoka E."/>
            <person name="Keightley P.D."/>
            <person name="Kheradpour P."/>
            <person name="Kirkness E.F."/>
            <person name="Koerich L.B."/>
            <person name="Kristiansen K."/>
            <person name="Kudrna D."/>
            <person name="Kulathinal R.J."/>
            <person name="Kumar S."/>
            <person name="Kwok R."/>
            <person name="Lander E."/>
            <person name="Langley C.H."/>
            <person name="Lapoint R."/>
            <person name="Lazzaro B.P."/>
            <person name="Lee S.J."/>
            <person name="Levesque L."/>
            <person name="Li R."/>
            <person name="Lin C.F."/>
            <person name="Lin M.F."/>
            <person name="Lindblad-Toh K."/>
            <person name="Llopart A."/>
            <person name="Long M."/>
            <person name="Low L."/>
            <person name="Lozovsky E."/>
            <person name="Lu J."/>
            <person name="Luo M."/>
            <person name="Machado C.A."/>
            <person name="Makalowski W."/>
            <person name="Marzo M."/>
            <person name="Matsuda M."/>
            <person name="Matzkin L."/>
            <person name="McAllister B."/>
            <person name="McBride C.S."/>
            <person name="McKernan B."/>
            <person name="McKernan K."/>
            <person name="Mendez-Lago M."/>
            <person name="Minx P."/>
            <person name="Mollenhauer M.U."/>
            <person name="Montooth K."/>
            <person name="Mount S.M."/>
            <person name="Mu X."/>
            <person name="Myers E."/>
            <person name="Negre B."/>
            <person name="Newfeld S."/>
            <person name="Nielsen R."/>
            <person name="Noor M.A."/>
            <person name="O'Grady P."/>
            <person name="Pachter L."/>
            <person name="Papaceit M."/>
            <person name="Parisi M.J."/>
            <person name="Parisi M."/>
            <person name="Parts L."/>
            <person name="Pedersen J.S."/>
            <person name="Pesole G."/>
            <person name="Phillippy A.M."/>
            <person name="Ponting C.P."/>
            <person name="Pop M."/>
            <person name="Porcelli D."/>
            <person name="Powell J.R."/>
            <person name="Prohaska S."/>
            <person name="Pruitt K."/>
            <person name="Puig M."/>
            <person name="Quesneville H."/>
            <person name="Ram K.R."/>
            <person name="Rand D."/>
            <person name="Rasmussen M.D."/>
            <person name="Reed L.K."/>
            <person name="Reenan R."/>
            <person name="Reily A."/>
            <person name="Remington K.A."/>
            <person name="Rieger T.T."/>
            <person name="Ritchie M.G."/>
            <person name="Robin C."/>
            <person name="Rogers Y.H."/>
            <person name="Rohde C."/>
            <person name="Rozas J."/>
            <person name="Rubenfield M.J."/>
            <person name="Ruiz A."/>
            <person name="Russo S."/>
            <person name="Salzberg S.L."/>
            <person name="Sanchez-Gracia A."/>
            <person name="Saranga D.J."/>
            <person name="Sato H."/>
            <person name="Schaeffer S.W."/>
            <person name="Schatz M.C."/>
            <person name="Schlenke T."/>
            <person name="Schwartz R."/>
            <person name="Segarra C."/>
            <person name="Singh R.S."/>
            <person name="Sirot L."/>
            <person name="Sirota M."/>
            <person name="Sisneros N.B."/>
            <person name="Smith C.D."/>
            <person name="Smith T.F."/>
            <person name="Spieth J."/>
            <person name="Stage D.E."/>
            <person name="Stark A."/>
            <person name="Stephan W."/>
            <person name="Strausberg R.L."/>
            <person name="Strempel S."/>
            <person name="Sturgill D."/>
            <person name="Sutton G."/>
            <person name="Sutton G.G."/>
            <person name="Tao W."/>
            <person name="Teichmann S."/>
            <person name="Tobari Y.N."/>
            <person name="Tomimura Y."/>
            <person name="Tsolas J.M."/>
            <person name="Valente V.L."/>
            <person name="Venter E."/>
            <person name="Venter J.C."/>
            <person name="Vicario S."/>
            <person name="Vieira F.G."/>
            <person name="Vilella A.J."/>
            <person name="Villasante A."/>
            <person name="Walenz B."/>
            <person name="Wang J."/>
            <person name="Wasserman M."/>
            <person name="Watts T."/>
            <person name="Wilson D."/>
            <person name="Wilson R.K."/>
            <person name="Wing R.A."/>
            <person name="Wolfner M.F."/>
            <person name="Wong A."/>
            <person name="Wong G.K."/>
            <person name="Wu C.I."/>
            <person name="Wu G."/>
            <person name="Yamamoto D."/>
            <person name="Yang H.P."/>
            <person name="Yang S.P."/>
            <person name="Yorke J.A."/>
            <person name="Yoshida K."/>
            <person name="Zdobnov E."/>
            <person name="Zhang P."/>
            <person name="Zhang Y."/>
            <person name="Zimin A.V."/>
            <person name="Baldwin J."/>
            <person name="Abdouelleil A."/>
            <person name="Abdulkadir J."/>
            <person name="Abebe A."/>
            <person name="Abera B."/>
            <person name="Abreu J."/>
            <person name="Acer S.C."/>
            <person name="Aftuck L."/>
            <person name="Alexander A."/>
            <person name="An P."/>
            <person name="Anderson E."/>
            <person name="Anderson S."/>
            <person name="Arachi H."/>
            <person name="Azer M."/>
            <person name="Bachantsang P."/>
            <person name="Barry A."/>
            <person name="Bayul T."/>
            <person name="Berlin A."/>
            <person name="Bessette D."/>
            <person name="Bloom T."/>
            <person name="Blye J."/>
            <person name="Boguslavskiy L."/>
            <person name="Bonnet C."/>
            <person name="Boukhgalter B."/>
            <person name="Bourzgui I."/>
            <person name="Brown A."/>
            <person name="Cahill P."/>
            <person name="Channer S."/>
            <person name="Cheshatsang Y."/>
            <person name="Chuda L."/>
            <person name="Citroen M."/>
            <person name="Collymore A."/>
            <person name="Cooke P."/>
            <person name="Costello M."/>
            <person name="D'Aco K."/>
            <person name="Daza R."/>
            <person name="De Haan G."/>
            <person name="DeGray S."/>
            <person name="DeMaso C."/>
            <person name="Dhargay N."/>
            <person name="Dooley K."/>
            <person name="Dooley E."/>
            <person name="Doricent M."/>
            <person name="Dorje P."/>
            <person name="Dorjee K."/>
            <person name="Dupes A."/>
            <person name="Elong R."/>
            <person name="Falk J."/>
            <person name="Farina A."/>
            <person name="Faro S."/>
            <person name="Ferguson D."/>
            <person name="Fisher S."/>
            <person name="Foley C.D."/>
            <person name="Franke A."/>
            <person name="Friedrich D."/>
            <person name="Gadbois L."/>
            <person name="Gearin G."/>
            <person name="Gearin C.R."/>
            <person name="Giannoukos G."/>
            <person name="Goode T."/>
            <person name="Graham J."/>
            <person name="Grandbois E."/>
            <person name="Grewal S."/>
            <person name="Gyaltsen K."/>
            <person name="Hafez N."/>
            <person name="Hagos B."/>
            <person name="Hall J."/>
            <person name="Henson C."/>
            <person name="Hollinger A."/>
            <person name="Honan T."/>
            <person name="Huard M.D."/>
            <person name="Hughes L."/>
            <person name="Hurhula B."/>
            <person name="Husby M.E."/>
            <person name="Kamat A."/>
            <person name="Kanga B."/>
            <person name="Kashin S."/>
            <person name="Khazanovich D."/>
            <person name="Kisner P."/>
            <person name="Lance K."/>
            <person name="Lara M."/>
            <person name="Lee W."/>
            <person name="Lennon N."/>
            <person name="Letendre F."/>
            <person name="LeVine R."/>
            <person name="Lipovsky A."/>
            <person name="Liu X."/>
            <person name="Liu J."/>
            <person name="Liu S."/>
            <person name="Lokyitsang T."/>
            <person name="Lokyitsang Y."/>
            <person name="Lubonja R."/>
            <person name="Lui A."/>
            <person name="MacDonald P."/>
            <person name="Magnisalis V."/>
            <person name="Maru K."/>
            <person name="Matthews C."/>
            <person name="McCusker W."/>
            <person name="McDonough S."/>
            <person name="Mehta T."/>
            <person name="Meldrim J."/>
            <person name="Meneus L."/>
            <person name="Mihai O."/>
            <person name="Mihalev A."/>
            <person name="Mihova T."/>
            <person name="Mittelman R."/>
            <person name="Mlenga V."/>
            <person name="Montmayeur A."/>
            <person name="Mulrain L."/>
            <person name="Navidi A."/>
            <person name="Naylor J."/>
            <person name="Negash T."/>
            <person name="Nguyen T."/>
            <person name="Nguyen N."/>
            <person name="Nicol R."/>
            <person name="Norbu C."/>
            <person name="Norbu N."/>
            <person name="Novod N."/>
            <person name="O'Neill B."/>
            <person name="Osman S."/>
            <person name="Markiewicz E."/>
            <person name="Oyono O.L."/>
            <person name="Patti C."/>
            <person name="Phunkhang P."/>
            <person name="Pierre F."/>
            <person name="Priest M."/>
            <person name="Raghuraman S."/>
            <person name="Rege F."/>
            <person name="Reyes R."/>
            <person name="Rise C."/>
            <person name="Rogov P."/>
            <person name="Ross K."/>
            <person name="Ryan E."/>
            <person name="Settipalli S."/>
            <person name="Shea T."/>
            <person name="Sherpa N."/>
            <person name="Shi L."/>
            <person name="Shih D."/>
            <person name="Sparrow T."/>
            <person name="Spaulding J."/>
            <person name="Stalker J."/>
            <person name="Stange-Thomann N."/>
            <person name="Stavropoulos S."/>
            <person name="Stone C."/>
            <person name="Strader C."/>
            <person name="Tesfaye S."/>
            <person name="Thomson T."/>
            <person name="Thoulutsang Y."/>
            <person name="Thoulutsang D."/>
            <person name="Topham K."/>
            <person name="Topping I."/>
            <person name="Tsamla T."/>
            <person name="Vassiliev H."/>
            <person name="Vo A."/>
            <person name="Wangchuk T."/>
            <person name="Wangdi T."/>
            <person name="Weiand M."/>
            <person name="Wilkinson J."/>
            <person name="Wilson A."/>
            <person name="Yadav S."/>
            <person name="Young G."/>
            <person name="Yu Q."/>
            <person name="Zembek L."/>
            <person name="Zhong D."/>
            <person name="Zimmer A."/>
            <person name="Zwirko Z."/>
            <person name="Jaffe D.B."/>
            <person name="Alvarez P."/>
            <person name="Brockman W."/>
            <person name="Butler J."/>
            <person name="Chin C."/>
            <person name="Gnerre S."/>
            <person name="Grabherr M."/>
            <person name="Kleber M."/>
            <person name="Mauceli E."/>
            <person name="MacCallum I."/>
        </authorList>
    </citation>
    <scope>NUCLEOTIDE SEQUENCE [LARGE SCALE GENOMIC DNA]</scope>
    <source>
        <strain evidence="4">Tucson 15010-1051.87</strain>
    </source>
</reference>